<dbReference type="AlphaFoldDB" id="A0A3S3B9G3"/>
<gene>
    <name evidence="2" type="ORF">EF834_01800</name>
</gene>
<comment type="caution">
    <text evidence="2">The sequence shown here is derived from an EMBL/GenBank/DDBJ whole genome shotgun (WGS) entry which is preliminary data.</text>
</comment>
<dbReference type="Proteomes" id="UP000284333">
    <property type="component" value="Unassembled WGS sequence"/>
</dbReference>
<dbReference type="EMBL" id="RKLN01000001">
    <property type="protein sequence ID" value="RVW06214.1"/>
    <property type="molecule type" value="Genomic_DNA"/>
</dbReference>
<organism evidence="2 3">
    <name type="scientific">Rhodococcus spongiicola</name>
    <dbReference type="NCBI Taxonomy" id="2487352"/>
    <lineage>
        <taxon>Bacteria</taxon>
        <taxon>Bacillati</taxon>
        <taxon>Actinomycetota</taxon>
        <taxon>Actinomycetes</taxon>
        <taxon>Mycobacteriales</taxon>
        <taxon>Nocardiaceae</taxon>
        <taxon>Rhodococcus</taxon>
    </lineage>
</organism>
<evidence type="ECO:0000313" key="2">
    <source>
        <dbReference type="EMBL" id="RVW06214.1"/>
    </source>
</evidence>
<evidence type="ECO:0008006" key="4">
    <source>
        <dbReference type="Google" id="ProtNLM"/>
    </source>
</evidence>
<keyword evidence="3" id="KW-1185">Reference proteome</keyword>
<reference evidence="2 3" key="1">
    <citation type="submission" date="2018-11" db="EMBL/GenBank/DDBJ databases">
        <title>Rhodococcus spongicola sp. nov. and Rhodococcus xishaensis sp. nov. from marine sponges.</title>
        <authorList>
            <person name="Li L."/>
            <person name="Lin H.W."/>
        </authorList>
    </citation>
    <scope>NUCLEOTIDE SEQUENCE [LARGE SCALE GENOMIC DNA]</scope>
    <source>
        <strain evidence="2 3">LHW50502</strain>
    </source>
</reference>
<evidence type="ECO:0000313" key="3">
    <source>
        <dbReference type="Proteomes" id="UP000284333"/>
    </source>
</evidence>
<accession>A0A3S3B9G3</accession>
<evidence type="ECO:0000256" key="1">
    <source>
        <dbReference type="SAM" id="MobiDB-lite"/>
    </source>
</evidence>
<dbReference type="RefSeq" id="WP_127945118.1">
    <property type="nucleotide sequence ID" value="NZ_RKLN01000001.1"/>
</dbReference>
<proteinExistence type="predicted"/>
<name>A0A3S3B9G3_9NOCA</name>
<protein>
    <recommendedName>
        <fullName evidence="4">Phage tail protein</fullName>
    </recommendedName>
</protein>
<feature type="region of interest" description="Disordered" evidence="1">
    <location>
        <begin position="293"/>
        <end position="312"/>
    </location>
</feature>
<dbReference type="OrthoDB" id="4571964at2"/>
<sequence>MTSVAAHFVLPNGTDLSSGTITFTPTELRRAGTDDILTPEPIEVTVSSDGVADSPDLVPGGYTVRVESGWFTEVYTIVVPDSDESVDLMDLIEQFAEVPDPLVSKAWAAATSAESSAGRAEDAANRAETRVDDAIADGAEAVRQEVKADADRAFESAGAAEQSAIQAAQTLANKADLDGDGKIPQSQIPAVAVTDHLGAVASQSAMLSLTGQRGDWCIRTDTGTMWVLAADNASQITSWVEWVYPTSPVQTVAGRTGAVTLSVDDVSGAASEGYVNTQVAGRVPTTSTGSRLYGTNSSGQNSPIEFSSQPRQGTIPYRATGGVITVGDPDPDNPEHATNVKFVKERIQLVDSLPASPEDDVLYLIPKG</sequence>